<dbReference type="Proteomes" id="UP000038040">
    <property type="component" value="Unplaced"/>
</dbReference>
<organism evidence="2 4">
    <name type="scientific">Dracunculus medinensis</name>
    <name type="common">Guinea worm</name>
    <dbReference type="NCBI Taxonomy" id="318479"/>
    <lineage>
        <taxon>Eukaryota</taxon>
        <taxon>Metazoa</taxon>
        <taxon>Ecdysozoa</taxon>
        <taxon>Nematoda</taxon>
        <taxon>Chromadorea</taxon>
        <taxon>Rhabditida</taxon>
        <taxon>Spirurina</taxon>
        <taxon>Dracunculoidea</taxon>
        <taxon>Dracunculidae</taxon>
        <taxon>Dracunculus</taxon>
    </lineage>
</organism>
<evidence type="ECO:0000313" key="2">
    <source>
        <dbReference type="Proteomes" id="UP000038040"/>
    </source>
</evidence>
<name>A0A0N4U824_DRAME</name>
<evidence type="ECO:0000313" key="1">
    <source>
        <dbReference type="EMBL" id="VDN57356.1"/>
    </source>
</evidence>
<dbReference type="EMBL" id="UYYG01001159">
    <property type="protein sequence ID" value="VDN57356.1"/>
    <property type="molecule type" value="Genomic_DNA"/>
</dbReference>
<reference evidence="4" key="1">
    <citation type="submission" date="2017-02" db="UniProtKB">
        <authorList>
            <consortium name="WormBaseParasite"/>
        </authorList>
    </citation>
    <scope>IDENTIFICATION</scope>
</reference>
<accession>A0A0N4U824</accession>
<dbReference type="OrthoDB" id="5865326at2759"/>
<evidence type="ECO:0000313" key="3">
    <source>
        <dbReference type="Proteomes" id="UP000274756"/>
    </source>
</evidence>
<dbReference type="PANTHER" id="PTHR47027:SF20">
    <property type="entry name" value="REVERSE TRANSCRIPTASE-LIKE PROTEIN WITH RNA-DIRECTED DNA POLYMERASE DOMAIN"/>
    <property type="match status" value="1"/>
</dbReference>
<evidence type="ECO:0000313" key="4">
    <source>
        <dbReference type="WBParaSite" id="DME_0000317001-mRNA-1"/>
    </source>
</evidence>
<gene>
    <name evidence="1" type="ORF">DME_LOCUS7329</name>
</gene>
<proteinExistence type="predicted"/>
<dbReference type="WBParaSite" id="DME_0000317001-mRNA-1">
    <property type="protein sequence ID" value="DME_0000317001-mRNA-1"/>
    <property type="gene ID" value="DME_0000317001"/>
</dbReference>
<sequence>MPLFINSLPVEEVPDFKYLGSTLIPNGEAKDNITAQIMAARNAFFRLTKPLWNRREITIKTKVSILP</sequence>
<dbReference type="Proteomes" id="UP000274756">
    <property type="component" value="Unassembled WGS sequence"/>
</dbReference>
<reference evidence="1 3" key="2">
    <citation type="submission" date="2018-11" db="EMBL/GenBank/DDBJ databases">
        <authorList>
            <consortium name="Pathogen Informatics"/>
        </authorList>
    </citation>
    <scope>NUCLEOTIDE SEQUENCE [LARGE SCALE GENOMIC DNA]</scope>
</reference>
<keyword evidence="3" id="KW-1185">Reference proteome</keyword>
<protein>
    <submittedName>
        <fullName evidence="4">Reverse transcriptase domain-containing protein</fullName>
    </submittedName>
</protein>
<dbReference type="PANTHER" id="PTHR47027">
    <property type="entry name" value="REVERSE TRANSCRIPTASE DOMAIN-CONTAINING PROTEIN"/>
    <property type="match status" value="1"/>
</dbReference>
<dbReference type="AlphaFoldDB" id="A0A0N4U824"/>